<protein>
    <submittedName>
        <fullName evidence="1">Hydrolase</fullName>
    </submittedName>
</protein>
<dbReference type="GO" id="GO:0016787">
    <property type="term" value="F:hydrolase activity"/>
    <property type="evidence" value="ECO:0007669"/>
    <property type="project" value="UniProtKB-KW"/>
</dbReference>
<dbReference type="EMBL" id="QRXY01000009">
    <property type="protein sequence ID" value="RGU45573.1"/>
    <property type="molecule type" value="Genomic_DNA"/>
</dbReference>
<dbReference type="PANTHER" id="PTHR30536">
    <property type="entry name" value="ALTRONATE/GALACTARATE DEHYDRATASE"/>
    <property type="match status" value="1"/>
</dbReference>
<dbReference type="Proteomes" id="UP000285693">
    <property type="component" value="Unassembled WGS sequence"/>
</dbReference>
<name>A0A3R5XMU9_9FIRM</name>
<dbReference type="PANTHER" id="PTHR30536:SF5">
    <property type="entry name" value="ALTRONATE DEHYDRATASE"/>
    <property type="match status" value="1"/>
</dbReference>
<evidence type="ECO:0000313" key="1">
    <source>
        <dbReference type="EMBL" id="RGU45573.1"/>
    </source>
</evidence>
<proteinExistence type="predicted"/>
<dbReference type="CDD" id="cd11613">
    <property type="entry name" value="SAF_AH_GD"/>
    <property type="match status" value="1"/>
</dbReference>
<dbReference type="AlphaFoldDB" id="A0A3R5XMU9"/>
<dbReference type="RefSeq" id="WP_117823926.1">
    <property type="nucleotide sequence ID" value="NZ_QRXY01000009.1"/>
</dbReference>
<accession>A0A3R5XMU9</accession>
<dbReference type="InterPro" id="IPR044144">
    <property type="entry name" value="SAF_UxaA/GarD"/>
</dbReference>
<evidence type="ECO:0000313" key="2">
    <source>
        <dbReference type="Proteomes" id="UP000285693"/>
    </source>
</evidence>
<sequence>MKINALMMDKTDNVVTCVADIAAGETVCYCNGEEVCTLVAKEAIPYCHKIAIKDVEEGGEIIKYGESLGKTSEEIKTGYWVSHKNLFSVPRDYDAEMVELA</sequence>
<dbReference type="GO" id="GO:0019698">
    <property type="term" value="P:D-galacturonate catabolic process"/>
    <property type="evidence" value="ECO:0007669"/>
    <property type="project" value="TreeGrafter"/>
</dbReference>
<keyword evidence="1" id="KW-0378">Hydrolase</keyword>
<dbReference type="Gene3D" id="2.30.130.110">
    <property type="match status" value="1"/>
</dbReference>
<dbReference type="InterPro" id="IPR052172">
    <property type="entry name" value="UxaA_altronate/galactarate_dh"/>
</dbReference>
<organism evidence="1 2">
    <name type="scientific">Coprococcus comes</name>
    <dbReference type="NCBI Taxonomy" id="410072"/>
    <lineage>
        <taxon>Bacteria</taxon>
        <taxon>Bacillati</taxon>
        <taxon>Bacillota</taxon>
        <taxon>Clostridia</taxon>
        <taxon>Lachnospirales</taxon>
        <taxon>Lachnospiraceae</taxon>
        <taxon>Coprococcus</taxon>
    </lineage>
</organism>
<reference evidence="1 2" key="1">
    <citation type="submission" date="2018-08" db="EMBL/GenBank/DDBJ databases">
        <title>A genome reference for cultivated species of the human gut microbiota.</title>
        <authorList>
            <person name="Zou Y."/>
            <person name="Xue W."/>
            <person name="Luo G."/>
        </authorList>
    </citation>
    <scope>NUCLEOTIDE SEQUENCE [LARGE SCALE GENOMIC DNA]</scope>
    <source>
        <strain evidence="1 2">AF16-31</strain>
    </source>
</reference>
<comment type="caution">
    <text evidence="1">The sequence shown here is derived from an EMBL/GenBank/DDBJ whole genome shotgun (WGS) entry which is preliminary data.</text>
</comment>
<gene>
    <name evidence="1" type="ORF">DWW65_08515</name>
</gene>